<keyword evidence="2" id="KW-1133">Transmembrane helix</keyword>
<name>A0AAD3HAQ9_9STRA</name>
<comment type="caution">
    <text evidence="3">The sequence shown here is derived from an EMBL/GenBank/DDBJ whole genome shotgun (WGS) entry which is preliminary data.</text>
</comment>
<feature type="transmembrane region" description="Helical" evidence="2">
    <location>
        <begin position="197"/>
        <end position="215"/>
    </location>
</feature>
<keyword evidence="4" id="KW-1185">Reference proteome</keyword>
<dbReference type="EMBL" id="BLLK01000057">
    <property type="protein sequence ID" value="GFH56927.1"/>
    <property type="molecule type" value="Genomic_DNA"/>
</dbReference>
<feature type="transmembrane region" description="Helical" evidence="2">
    <location>
        <begin position="235"/>
        <end position="252"/>
    </location>
</feature>
<evidence type="ECO:0000313" key="4">
    <source>
        <dbReference type="Proteomes" id="UP001054902"/>
    </source>
</evidence>
<evidence type="ECO:0000313" key="3">
    <source>
        <dbReference type="EMBL" id="GFH56927.1"/>
    </source>
</evidence>
<feature type="transmembrane region" description="Helical" evidence="2">
    <location>
        <begin position="100"/>
        <end position="123"/>
    </location>
</feature>
<keyword evidence="2" id="KW-0472">Membrane</keyword>
<proteinExistence type="predicted"/>
<organism evidence="3 4">
    <name type="scientific">Chaetoceros tenuissimus</name>
    <dbReference type="NCBI Taxonomy" id="426638"/>
    <lineage>
        <taxon>Eukaryota</taxon>
        <taxon>Sar</taxon>
        <taxon>Stramenopiles</taxon>
        <taxon>Ochrophyta</taxon>
        <taxon>Bacillariophyta</taxon>
        <taxon>Coscinodiscophyceae</taxon>
        <taxon>Chaetocerotophycidae</taxon>
        <taxon>Chaetocerotales</taxon>
        <taxon>Chaetocerotaceae</taxon>
        <taxon>Chaetoceros</taxon>
    </lineage>
</organism>
<protein>
    <submittedName>
        <fullName evidence="3">Uncharacterized protein</fullName>
    </submittedName>
</protein>
<sequence>MYAKTLAQELGLEEKKDADEAEESVTERADQASKNKRSFLFTAVLKLLFCILFTVGTVYQHPDLANDSVCRKCEEDSFWESWSCTDDIVVLEQCMKSYKFGPMIGGAIVFCLSIIIETFWVNYILYFKPTTGNHIMCGVYAIGSLVIMVAAILELEMDEYYDNNIAFQNFKAVWIVGGILCLISQLYWAWILKSKNLLVMVAYIPAIAATLLWIIAGEFNDNTTLPADLMISSSVLYIFHALFWFGAVYGTVSSQSKLKSQAQAQLEEGLKVMK</sequence>
<dbReference type="AlphaFoldDB" id="A0AAD3HAQ9"/>
<feature type="transmembrane region" description="Helical" evidence="2">
    <location>
        <begin position="173"/>
        <end position="190"/>
    </location>
</feature>
<dbReference type="Proteomes" id="UP001054902">
    <property type="component" value="Unassembled WGS sequence"/>
</dbReference>
<feature type="transmembrane region" description="Helical" evidence="2">
    <location>
        <begin position="135"/>
        <end position="153"/>
    </location>
</feature>
<accession>A0AAD3HAQ9</accession>
<keyword evidence="2" id="KW-0812">Transmembrane</keyword>
<evidence type="ECO:0000256" key="2">
    <source>
        <dbReference type="SAM" id="Phobius"/>
    </source>
</evidence>
<feature type="transmembrane region" description="Helical" evidence="2">
    <location>
        <begin position="38"/>
        <end position="59"/>
    </location>
</feature>
<reference evidence="3 4" key="1">
    <citation type="journal article" date="2021" name="Sci. Rep.">
        <title>The genome of the diatom Chaetoceros tenuissimus carries an ancient integrated fragment of an extant virus.</title>
        <authorList>
            <person name="Hongo Y."/>
            <person name="Kimura K."/>
            <person name="Takaki Y."/>
            <person name="Yoshida Y."/>
            <person name="Baba S."/>
            <person name="Kobayashi G."/>
            <person name="Nagasaki K."/>
            <person name="Hano T."/>
            <person name="Tomaru Y."/>
        </authorList>
    </citation>
    <scope>NUCLEOTIDE SEQUENCE [LARGE SCALE GENOMIC DNA]</scope>
    <source>
        <strain evidence="3 4">NIES-3715</strain>
    </source>
</reference>
<evidence type="ECO:0000256" key="1">
    <source>
        <dbReference type="SAM" id="MobiDB-lite"/>
    </source>
</evidence>
<feature type="region of interest" description="Disordered" evidence="1">
    <location>
        <begin position="1"/>
        <end position="29"/>
    </location>
</feature>
<gene>
    <name evidence="3" type="ORF">CTEN210_13403</name>
</gene>